<dbReference type="PhylomeDB" id="A7SDB0"/>
<evidence type="ECO:0000313" key="9">
    <source>
        <dbReference type="EMBL" id="EDO38299.1"/>
    </source>
</evidence>
<dbReference type="SMART" id="SM00235">
    <property type="entry name" value="ZnMc"/>
    <property type="match status" value="1"/>
</dbReference>
<feature type="non-terminal residue" evidence="9">
    <location>
        <position position="185"/>
    </location>
</feature>
<dbReference type="CDD" id="cd04280">
    <property type="entry name" value="ZnMc_astacin_like"/>
    <property type="match status" value="1"/>
</dbReference>
<dbReference type="FunFam" id="3.40.390.10:FF:000097">
    <property type="entry name" value="Metalloendopeptidase"/>
    <property type="match status" value="1"/>
</dbReference>
<evidence type="ECO:0000313" key="10">
    <source>
        <dbReference type="Proteomes" id="UP000001593"/>
    </source>
</evidence>
<protein>
    <recommendedName>
        <fullName evidence="7">Metalloendopeptidase</fullName>
        <ecNumber evidence="7">3.4.24.-</ecNumber>
    </recommendedName>
</protein>
<dbReference type="OMA" id="NTHNIYI"/>
<feature type="binding site" evidence="6">
    <location>
        <position position="76"/>
    </location>
    <ligand>
        <name>Zn(2+)</name>
        <dbReference type="ChEBI" id="CHEBI:29105"/>
        <note>catalytic</note>
    </ligand>
</feature>
<name>A7SDB0_NEMVE</name>
<dbReference type="Gene3D" id="3.40.390.10">
    <property type="entry name" value="Collagenase (Catalytic Domain)"/>
    <property type="match status" value="1"/>
</dbReference>
<keyword evidence="1 6" id="KW-0645">Protease</keyword>
<keyword evidence="2 6" id="KW-0479">Metal-binding</keyword>
<comment type="caution">
    <text evidence="6">Lacks conserved residue(s) required for the propagation of feature annotation.</text>
</comment>
<dbReference type="GO" id="GO:0008270">
    <property type="term" value="F:zinc ion binding"/>
    <property type="evidence" value="ECO:0007669"/>
    <property type="project" value="UniProtKB-UniRule"/>
</dbReference>
<dbReference type="PRINTS" id="PR00480">
    <property type="entry name" value="ASTACIN"/>
</dbReference>
<organism evidence="9 10">
    <name type="scientific">Nematostella vectensis</name>
    <name type="common">Starlet sea anemone</name>
    <dbReference type="NCBI Taxonomy" id="45351"/>
    <lineage>
        <taxon>Eukaryota</taxon>
        <taxon>Metazoa</taxon>
        <taxon>Cnidaria</taxon>
        <taxon>Anthozoa</taxon>
        <taxon>Hexacorallia</taxon>
        <taxon>Actiniaria</taxon>
        <taxon>Edwardsiidae</taxon>
        <taxon>Nematostella</taxon>
    </lineage>
</organism>
<evidence type="ECO:0000256" key="2">
    <source>
        <dbReference type="ARBA" id="ARBA00022723"/>
    </source>
</evidence>
<evidence type="ECO:0000256" key="6">
    <source>
        <dbReference type="PROSITE-ProRule" id="PRU01211"/>
    </source>
</evidence>
<evidence type="ECO:0000256" key="1">
    <source>
        <dbReference type="ARBA" id="ARBA00022670"/>
    </source>
</evidence>
<keyword evidence="5 6" id="KW-0482">Metalloprotease</keyword>
<keyword evidence="4 6" id="KW-0862">Zinc</keyword>
<comment type="cofactor">
    <cofactor evidence="6 7">
        <name>Zn(2+)</name>
        <dbReference type="ChEBI" id="CHEBI:29105"/>
    </cofactor>
    <text evidence="6 7">Binds 1 zinc ion per subunit.</text>
</comment>
<evidence type="ECO:0000256" key="7">
    <source>
        <dbReference type="RuleBase" id="RU361183"/>
    </source>
</evidence>
<dbReference type="GO" id="GO:0006508">
    <property type="term" value="P:proteolysis"/>
    <property type="evidence" value="ECO:0007669"/>
    <property type="project" value="UniProtKB-KW"/>
</dbReference>
<dbReference type="PANTHER" id="PTHR10127:SF780">
    <property type="entry name" value="METALLOENDOPEPTIDASE"/>
    <property type="match status" value="1"/>
</dbReference>
<dbReference type="HOGENOM" id="CLU_017286_4_0_1"/>
<dbReference type="AlphaFoldDB" id="A7SDB0"/>
<proteinExistence type="predicted"/>
<dbReference type="Pfam" id="PF01400">
    <property type="entry name" value="Astacin"/>
    <property type="match status" value="1"/>
</dbReference>
<accession>A7SDB0</accession>
<dbReference type="Proteomes" id="UP000001593">
    <property type="component" value="Unassembled WGS sequence"/>
</dbReference>
<dbReference type="EC" id="3.4.24.-" evidence="7"/>
<feature type="binding site" evidence="6">
    <location>
        <position position="70"/>
    </location>
    <ligand>
        <name>Zn(2+)</name>
        <dbReference type="ChEBI" id="CHEBI:29105"/>
        <note>catalytic</note>
    </ligand>
</feature>
<sequence>ARNEILSAMNHWTSNVPCIRFVQRTTEVDYVSFFAGIGCYSDVGRIGRKQRISIGPGCEYMGVVAHEIGHALGFWHEQSRPDRDQHVQIIWQNIQTGEQMKYDFKKLDSAVVNSHGMGYDIDSLMHYGPDAFAKSPGLHTIVKRSDGSTNFGQKNGLSPNDILQAKLMYCRTNGKRKSLIYIQMY</sequence>
<feature type="domain" description="Peptidase M12A" evidence="8">
    <location>
        <begin position="1"/>
        <end position="171"/>
    </location>
</feature>
<dbReference type="EMBL" id="DS469629">
    <property type="protein sequence ID" value="EDO38299.1"/>
    <property type="molecule type" value="Genomic_DNA"/>
</dbReference>
<dbReference type="InParanoid" id="A7SDB0"/>
<keyword evidence="10" id="KW-1185">Reference proteome</keyword>
<dbReference type="GO" id="GO:0004222">
    <property type="term" value="F:metalloendopeptidase activity"/>
    <property type="evidence" value="ECO:0000318"/>
    <property type="project" value="GO_Central"/>
</dbReference>
<feature type="active site" evidence="6">
    <location>
        <position position="67"/>
    </location>
</feature>
<dbReference type="InterPro" id="IPR034035">
    <property type="entry name" value="Astacin-like_dom"/>
</dbReference>
<dbReference type="InterPro" id="IPR006026">
    <property type="entry name" value="Peptidase_Metallo"/>
</dbReference>
<evidence type="ECO:0000259" key="8">
    <source>
        <dbReference type="PROSITE" id="PS51864"/>
    </source>
</evidence>
<evidence type="ECO:0000256" key="5">
    <source>
        <dbReference type="ARBA" id="ARBA00023049"/>
    </source>
</evidence>
<feature type="binding site" evidence="6">
    <location>
        <position position="66"/>
    </location>
    <ligand>
        <name>Zn(2+)</name>
        <dbReference type="ChEBI" id="CHEBI:29105"/>
        <note>catalytic</note>
    </ligand>
</feature>
<evidence type="ECO:0000256" key="3">
    <source>
        <dbReference type="ARBA" id="ARBA00022801"/>
    </source>
</evidence>
<gene>
    <name evidence="9" type="ORF">NEMVEDRAFT_v1g114152</name>
</gene>
<dbReference type="SUPFAM" id="SSF55486">
    <property type="entry name" value="Metalloproteases ('zincins'), catalytic domain"/>
    <property type="match status" value="1"/>
</dbReference>
<reference evidence="9 10" key="1">
    <citation type="journal article" date="2007" name="Science">
        <title>Sea anemone genome reveals ancestral eumetazoan gene repertoire and genomic organization.</title>
        <authorList>
            <person name="Putnam N.H."/>
            <person name="Srivastava M."/>
            <person name="Hellsten U."/>
            <person name="Dirks B."/>
            <person name="Chapman J."/>
            <person name="Salamov A."/>
            <person name="Terry A."/>
            <person name="Shapiro H."/>
            <person name="Lindquist E."/>
            <person name="Kapitonov V.V."/>
            <person name="Jurka J."/>
            <person name="Genikhovich G."/>
            <person name="Grigoriev I.V."/>
            <person name="Lucas S.M."/>
            <person name="Steele R.E."/>
            <person name="Finnerty J.R."/>
            <person name="Technau U."/>
            <person name="Martindale M.Q."/>
            <person name="Rokhsar D.S."/>
        </authorList>
    </citation>
    <scope>NUCLEOTIDE SEQUENCE [LARGE SCALE GENOMIC DNA]</scope>
    <source>
        <strain evidence="10">CH2 X CH6</strain>
    </source>
</reference>
<dbReference type="PANTHER" id="PTHR10127">
    <property type="entry name" value="DISCOIDIN, CUB, EGF, LAMININ , AND ZINC METALLOPROTEASE DOMAIN CONTAINING"/>
    <property type="match status" value="1"/>
</dbReference>
<dbReference type="GO" id="GO:0005615">
    <property type="term" value="C:extracellular space"/>
    <property type="evidence" value="ECO:0000318"/>
    <property type="project" value="GO_Central"/>
</dbReference>
<dbReference type="PROSITE" id="PS51864">
    <property type="entry name" value="ASTACIN"/>
    <property type="match status" value="1"/>
</dbReference>
<dbReference type="eggNOG" id="KOG3714">
    <property type="taxonomic scope" value="Eukaryota"/>
</dbReference>
<evidence type="ECO:0000256" key="4">
    <source>
        <dbReference type="ARBA" id="ARBA00022833"/>
    </source>
</evidence>
<dbReference type="InterPro" id="IPR001506">
    <property type="entry name" value="Peptidase_M12A"/>
</dbReference>
<keyword evidence="3 6" id="KW-0378">Hydrolase</keyword>
<dbReference type="InterPro" id="IPR024079">
    <property type="entry name" value="MetalloPept_cat_dom_sf"/>
</dbReference>